<keyword evidence="1" id="KW-0812">Transmembrane</keyword>
<name>A0A7Y9XSR9_9SPHN</name>
<feature type="transmembrane region" description="Helical" evidence="1">
    <location>
        <begin position="6"/>
        <end position="26"/>
    </location>
</feature>
<reference evidence="3 4" key="1">
    <citation type="submission" date="2020-07" db="EMBL/GenBank/DDBJ databases">
        <title>Genomic Encyclopedia of Type Strains, Phase IV (KMG-IV): sequencing the most valuable type-strain genomes for metagenomic binning, comparative biology and taxonomic classification.</title>
        <authorList>
            <person name="Goeker M."/>
        </authorList>
    </citation>
    <scope>NUCLEOTIDE SEQUENCE [LARGE SCALE GENOMIC DNA]</scope>
    <source>
        <strain evidence="3 4">DSM 29043</strain>
    </source>
</reference>
<evidence type="ECO:0000259" key="2">
    <source>
        <dbReference type="Pfam" id="PF01757"/>
    </source>
</evidence>
<proteinExistence type="predicted"/>
<feature type="transmembrane region" description="Helical" evidence="1">
    <location>
        <begin position="281"/>
        <end position="300"/>
    </location>
</feature>
<dbReference type="Pfam" id="PF01757">
    <property type="entry name" value="Acyl_transf_3"/>
    <property type="match status" value="1"/>
</dbReference>
<feature type="transmembrane region" description="Helical" evidence="1">
    <location>
        <begin position="210"/>
        <end position="230"/>
    </location>
</feature>
<feature type="transmembrane region" description="Helical" evidence="1">
    <location>
        <begin position="80"/>
        <end position="106"/>
    </location>
</feature>
<accession>A0A7Y9XSR9</accession>
<evidence type="ECO:0000313" key="4">
    <source>
        <dbReference type="Proteomes" id="UP000522081"/>
    </source>
</evidence>
<evidence type="ECO:0000313" key="3">
    <source>
        <dbReference type="EMBL" id="NYH93834.1"/>
    </source>
</evidence>
<dbReference type="EMBL" id="JACBZF010000001">
    <property type="protein sequence ID" value="NYH93834.1"/>
    <property type="molecule type" value="Genomic_DNA"/>
</dbReference>
<dbReference type="GO" id="GO:0016020">
    <property type="term" value="C:membrane"/>
    <property type="evidence" value="ECO:0007669"/>
    <property type="project" value="TreeGrafter"/>
</dbReference>
<evidence type="ECO:0000256" key="1">
    <source>
        <dbReference type="SAM" id="Phobius"/>
    </source>
</evidence>
<feature type="transmembrane region" description="Helical" evidence="1">
    <location>
        <begin position="47"/>
        <end position="68"/>
    </location>
</feature>
<feature type="transmembrane region" description="Helical" evidence="1">
    <location>
        <begin position="113"/>
        <end position="137"/>
    </location>
</feature>
<dbReference type="Proteomes" id="UP000522081">
    <property type="component" value="Unassembled WGS sequence"/>
</dbReference>
<feature type="transmembrane region" description="Helical" evidence="1">
    <location>
        <begin position="251"/>
        <end position="269"/>
    </location>
</feature>
<organism evidence="3 4">
    <name type="scientific">Novosphingobium marinum</name>
    <dbReference type="NCBI Taxonomy" id="1514948"/>
    <lineage>
        <taxon>Bacteria</taxon>
        <taxon>Pseudomonadati</taxon>
        <taxon>Pseudomonadota</taxon>
        <taxon>Alphaproteobacteria</taxon>
        <taxon>Sphingomonadales</taxon>
        <taxon>Sphingomonadaceae</taxon>
        <taxon>Novosphingobium</taxon>
    </lineage>
</organism>
<gene>
    <name evidence="3" type="ORF">FHS75_000139</name>
</gene>
<dbReference type="PANTHER" id="PTHR23028">
    <property type="entry name" value="ACETYLTRANSFERASE"/>
    <property type="match status" value="1"/>
</dbReference>
<keyword evidence="1" id="KW-0472">Membrane</keyword>
<dbReference type="GO" id="GO:0016747">
    <property type="term" value="F:acyltransferase activity, transferring groups other than amino-acyl groups"/>
    <property type="evidence" value="ECO:0007669"/>
    <property type="project" value="InterPro"/>
</dbReference>
<feature type="transmembrane region" description="Helical" evidence="1">
    <location>
        <begin position="186"/>
        <end position="204"/>
    </location>
</feature>
<dbReference type="GO" id="GO:0000271">
    <property type="term" value="P:polysaccharide biosynthetic process"/>
    <property type="evidence" value="ECO:0007669"/>
    <property type="project" value="TreeGrafter"/>
</dbReference>
<dbReference type="AlphaFoldDB" id="A0A7Y9XSR9"/>
<comment type="caution">
    <text evidence="3">The sequence shown here is derived from an EMBL/GenBank/DDBJ whole genome shotgun (WGS) entry which is preliminary data.</text>
</comment>
<keyword evidence="1" id="KW-1133">Transmembrane helix</keyword>
<feature type="transmembrane region" description="Helical" evidence="1">
    <location>
        <begin position="157"/>
        <end position="177"/>
    </location>
</feature>
<keyword evidence="4" id="KW-1185">Reference proteome</keyword>
<dbReference type="PANTHER" id="PTHR23028:SF53">
    <property type="entry name" value="ACYL_TRANSF_3 DOMAIN-CONTAINING PROTEIN"/>
    <property type="match status" value="1"/>
</dbReference>
<protein>
    <submittedName>
        <fullName evidence="3">Peptidoglycan/LPS O-acetylase OafA/YrhL</fullName>
    </submittedName>
</protein>
<dbReference type="InterPro" id="IPR002656">
    <property type="entry name" value="Acyl_transf_3_dom"/>
</dbReference>
<feature type="domain" description="Acyltransferase 3" evidence="2">
    <location>
        <begin position="4"/>
        <end position="295"/>
    </location>
</feature>
<sequence length="331" mass="35991">MDTRLGTWGVRLFFVLSGFLITGILLGQRDQYSASGSSFGRAFAIFYARRALRLWSLYFIVLTLAVIVDLRGVRDVAIWHYLFASNFLFVIEDAWIPPFTAAFWTLAVEEQFYLVWPLFVLLLPARVLPAVTAVAIATGTTFQFAAASATGDIPYMYLLPPTQFDALGAGAMMAIWFRQTGRFPQALYAAGALAIPAYWLTAMVGGGRAVLETITVLPMVAIVAAGTIGVGGRAGKALEWAPLRFVGRISYGIYVLHLIAGLIVTRILAEFDVAMERGPLYFLVGSVASIAAAGISWVLLEKPVNGLKRYLPYDPSTTAGRSNVIPPLNGH</sequence>
<dbReference type="InterPro" id="IPR050879">
    <property type="entry name" value="Acyltransferase_3"/>
</dbReference>